<reference evidence="8" key="1">
    <citation type="submission" date="2021-11" db="EMBL/GenBank/DDBJ databases">
        <title>The complete genome of Massilia sp sp. G4R7.</title>
        <authorList>
            <person name="Liu L."/>
            <person name="Yue J."/>
            <person name="Yuan J."/>
            <person name="Yang F."/>
            <person name="Li L."/>
        </authorList>
    </citation>
    <scope>NUCLEOTIDE SEQUENCE</scope>
    <source>
        <strain evidence="8">G4R7</strain>
    </source>
</reference>
<dbReference type="Proteomes" id="UP001179361">
    <property type="component" value="Unassembled WGS sequence"/>
</dbReference>
<accession>A0ABS8Q183</accession>
<evidence type="ECO:0000259" key="7">
    <source>
        <dbReference type="Pfam" id="PF07589"/>
    </source>
</evidence>
<sequence>MKNLKKLLKLVPLMAVAYGGSVQALEFKFTYDPSMDQRALAGFQAAADLWSSAFTDKVTVNLNIGFTALGTGILGSTGSTRYVSSYDNFRNALKNDISTPFDQKAVSGMSTKSCLSVVMNGTAVNPNGAGSATPFLDNNCNANNNTIRMTQANARALGLYTAQDNASDGNISFSTAFTWDFDRTDGITSNAFDFIGVAAHEIGHALGLVSGVDTLDANRSGNYSDVAFTYISPTDVFRCSNLSYQNNADIDFSADNRTKYFSLDKCATTLATFSTGRTYGDSQQASHWKDNLDIGIMDPTGARGEFMDITTMDYLMFDAIGWNYVPEPGSMALLGFGAVGLAAARRRRAAKQA</sequence>
<evidence type="ECO:0000256" key="4">
    <source>
        <dbReference type="ARBA" id="ARBA00022833"/>
    </source>
</evidence>
<comment type="caution">
    <text evidence="8">The sequence shown here is derived from an EMBL/GenBank/DDBJ whole genome shotgun (WGS) entry which is preliminary data.</text>
</comment>
<evidence type="ECO:0000313" key="8">
    <source>
        <dbReference type="EMBL" id="MCD2514741.1"/>
    </source>
</evidence>
<feature type="chain" id="PRO_5046348370" evidence="5">
    <location>
        <begin position="25"/>
        <end position="353"/>
    </location>
</feature>
<dbReference type="Pfam" id="PF00413">
    <property type="entry name" value="Peptidase_M10"/>
    <property type="match status" value="1"/>
</dbReference>
<dbReference type="Pfam" id="PF07589">
    <property type="entry name" value="PEP-CTERM"/>
    <property type="match status" value="1"/>
</dbReference>
<evidence type="ECO:0000256" key="5">
    <source>
        <dbReference type="SAM" id="SignalP"/>
    </source>
</evidence>
<gene>
    <name evidence="8" type="ORF">LQ564_00260</name>
</gene>
<keyword evidence="4" id="KW-0862">Zinc</keyword>
<dbReference type="NCBIfam" id="TIGR02595">
    <property type="entry name" value="PEP_CTERM"/>
    <property type="match status" value="1"/>
</dbReference>
<proteinExistence type="predicted"/>
<protein>
    <submittedName>
        <fullName evidence="8">NF038122 family metalloprotease</fullName>
    </submittedName>
</protein>
<dbReference type="GO" id="GO:0008237">
    <property type="term" value="F:metallopeptidase activity"/>
    <property type="evidence" value="ECO:0007669"/>
    <property type="project" value="UniProtKB-KW"/>
</dbReference>
<dbReference type="InterPro" id="IPR013424">
    <property type="entry name" value="Ice-binding_C"/>
</dbReference>
<keyword evidence="2" id="KW-0479">Metal-binding</keyword>
<keyword evidence="8" id="KW-0482">Metalloprotease</keyword>
<dbReference type="RefSeq" id="WP_231056090.1">
    <property type="nucleotide sequence ID" value="NZ_JAJNOC010000001.1"/>
</dbReference>
<evidence type="ECO:0000256" key="3">
    <source>
        <dbReference type="ARBA" id="ARBA00022801"/>
    </source>
</evidence>
<keyword evidence="3" id="KW-0378">Hydrolase</keyword>
<evidence type="ECO:0000256" key="1">
    <source>
        <dbReference type="ARBA" id="ARBA00022670"/>
    </source>
</evidence>
<evidence type="ECO:0000256" key="2">
    <source>
        <dbReference type="ARBA" id="ARBA00022723"/>
    </source>
</evidence>
<feature type="signal peptide" evidence="5">
    <location>
        <begin position="1"/>
        <end position="24"/>
    </location>
</feature>
<organism evidence="8 9">
    <name type="scientific">Massilia phyllostachyos</name>
    <dbReference type="NCBI Taxonomy" id="2898585"/>
    <lineage>
        <taxon>Bacteria</taxon>
        <taxon>Pseudomonadati</taxon>
        <taxon>Pseudomonadota</taxon>
        <taxon>Betaproteobacteria</taxon>
        <taxon>Burkholderiales</taxon>
        <taxon>Oxalobacteraceae</taxon>
        <taxon>Telluria group</taxon>
        <taxon>Massilia</taxon>
    </lineage>
</organism>
<dbReference type="NCBIfam" id="NF038122">
    <property type="entry name" value="metallo_LGF"/>
    <property type="match status" value="1"/>
</dbReference>
<dbReference type="InterPro" id="IPR001818">
    <property type="entry name" value="Pept_M10_metallopeptidase"/>
</dbReference>
<dbReference type="SUPFAM" id="SSF55486">
    <property type="entry name" value="Metalloproteases ('zincins'), catalytic domain"/>
    <property type="match status" value="1"/>
</dbReference>
<keyword evidence="1" id="KW-0645">Protease</keyword>
<name>A0ABS8Q183_9BURK</name>
<keyword evidence="9" id="KW-1185">Reference proteome</keyword>
<evidence type="ECO:0000259" key="6">
    <source>
        <dbReference type="Pfam" id="PF00413"/>
    </source>
</evidence>
<feature type="domain" description="Ice-binding protein C-terminal" evidence="7">
    <location>
        <begin position="325"/>
        <end position="347"/>
    </location>
</feature>
<evidence type="ECO:0000313" key="9">
    <source>
        <dbReference type="Proteomes" id="UP001179361"/>
    </source>
</evidence>
<feature type="domain" description="Peptidase M10 metallopeptidase" evidence="6">
    <location>
        <begin position="162"/>
        <end position="208"/>
    </location>
</feature>
<keyword evidence="5" id="KW-0732">Signal</keyword>
<dbReference type="Gene3D" id="3.40.390.10">
    <property type="entry name" value="Collagenase (Catalytic Domain)"/>
    <property type="match status" value="1"/>
</dbReference>
<dbReference type="EMBL" id="JAJNOC010000001">
    <property type="protein sequence ID" value="MCD2514741.1"/>
    <property type="molecule type" value="Genomic_DNA"/>
</dbReference>
<dbReference type="InterPro" id="IPR024079">
    <property type="entry name" value="MetalloPept_cat_dom_sf"/>
</dbReference>